<evidence type="ECO:0000256" key="2">
    <source>
        <dbReference type="SAM" id="Phobius"/>
    </source>
</evidence>
<evidence type="ECO:0000313" key="5">
    <source>
        <dbReference type="Proteomes" id="UP001472677"/>
    </source>
</evidence>
<feature type="transmembrane region" description="Helical" evidence="2">
    <location>
        <begin position="159"/>
        <end position="178"/>
    </location>
</feature>
<evidence type="ECO:0000256" key="1">
    <source>
        <dbReference type="ARBA" id="ARBA00010515"/>
    </source>
</evidence>
<evidence type="ECO:0000313" key="4">
    <source>
        <dbReference type="EMBL" id="KAK8575707.1"/>
    </source>
</evidence>
<accession>A0ABR2FBL5</accession>
<protein>
    <recommendedName>
        <fullName evidence="3">Alpha/beta hydrolase fold-3 domain-containing protein</fullName>
    </recommendedName>
</protein>
<name>A0ABR2FBL5_9ROSI</name>
<dbReference type="InterPro" id="IPR013094">
    <property type="entry name" value="AB_hydrolase_3"/>
</dbReference>
<keyword evidence="5" id="KW-1185">Reference proteome</keyword>
<organism evidence="4 5">
    <name type="scientific">Hibiscus sabdariffa</name>
    <name type="common">roselle</name>
    <dbReference type="NCBI Taxonomy" id="183260"/>
    <lineage>
        <taxon>Eukaryota</taxon>
        <taxon>Viridiplantae</taxon>
        <taxon>Streptophyta</taxon>
        <taxon>Embryophyta</taxon>
        <taxon>Tracheophyta</taxon>
        <taxon>Spermatophyta</taxon>
        <taxon>Magnoliopsida</taxon>
        <taxon>eudicotyledons</taxon>
        <taxon>Gunneridae</taxon>
        <taxon>Pentapetalae</taxon>
        <taxon>rosids</taxon>
        <taxon>malvids</taxon>
        <taxon>Malvales</taxon>
        <taxon>Malvaceae</taxon>
        <taxon>Malvoideae</taxon>
        <taxon>Hibiscus</taxon>
    </lineage>
</organism>
<dbReference type="EMBL" id="JBBPBM010000007">
    <property type="protein sequence ID" value="KAK8575707.1"/>
    <property type="molecule type" value="Genomic_DNA"/>
</dbReference>
<evidence type="ECO:0000259" key="3">
    <source>
        <dbReference type="Pfam" id="PF07859"/>
    </source>
</evidence>
<dbReference type="Pfam" id="PF07859">
    <property type="entry name" value="Abhydrolase_3"/>
    <property type="match status" value="1"/>
</dbReference>
<keyword evidence="2" id="KW-1133">Transmembrane helix</keyword>
<feature type="domain" description="Alpha/beta hydrolase fold-3" evidence="3">
    <location>
        <begin position="13"/>
        <end position="126"/>
    </location>
</feature>
<keyword evidence="2" id="KW-0812">Transmembrane</keyword>
<dbReference type="Proteomes" id="UP001472677">
    <property type="component" value="Unassembled WGS sequence"/>
</dbReference>
<sequence>MHQVAARGGSISLNPLSAIPIHPGFVWSQRSKSELEQPESPFLTLDMADKFFSMALLKGCTKDHPIICPMGSAAPQIEGLNFPPMLLCVVEKDLLKDIEMEYYEAMKNANKDVELFISPEMGHSFYLNKIVVDMDLVTSAKTSELIEGIKGFINKHRKCPFILFISIFLIRLIIRAYFDN</sequence>
<dbReference type="SUPFAM" id="SSF53474">
    <property type="entry name" value="alpha/beta-Hydrolases"/>
    <property type="match status" value="1"/>
</dbReference>
<dbReference type="Gene3D" id="3.40.50.1820">
    <property type="entry name" value="alpha/beta hydrolase"/>
    <property type="match status" value="1"/>
</dbReference>
<reference evidence="4 5" key="1">
    <citation type="journal article" date="2024" name="G3 (Bethesda)">
        <title>Genome assembly of Hibiscus sabdariffa L. provides insights into metabolisms of medicinal natural products.</title>
        <authorList>
            <person name="Kim T."/>
        </authorList>
    </citation>
    <scope>NUCLEOTIDE SEQUENCE [LARGE SCALE GENOMIC DNA]</scope>
    <source>
        <strain evidence="4">TK-2024</strain>
        <tissue evidence="4">Old leaves</tissue>
    </source>
</reference>
<gene>
    <name evidence="4" type="ORF">V6N12_063373</name>
</gene>
<comment type="similarity">
    <text evidence="1">Belongs to the 'GDXG' lipolytic enzyme family.</text>
</comment>
<proteinExistence type="inferred from homology"/>
<comment type="caution">
    <text evidence="4">The sequence shown here is derived from an EMBL/GenBank/DDBJ whole genome shotgun (WGS) entry which is preliminary data.</text>
</comment>
<keyword evidence="2" id="KW-0472">Membrane</keyword>
<dbReference type="InterPro" id="IPR029058">
    <property type="entry name" value="AB_hydrolase_fold"/>
</dbReference>